<name>A0A3S2MDW6_ORYJA</name>
<sequence length="84" mass="9444">MDTGFQGMSQLIPPEPGRLPRACRVEECTHLREPRGLFELCRPCEGGVSYQPPFETTAMWCVYAKEGRNSTAGRRSFSDGKKFS</sequence>
<proteinExistence type="predicted"/>
<gene>
    <name evidence="1" type="ORF">OJAV_G00214700</name>
</gene>
<reference evidence="1 2" key="1">
    <citation type="submission" date="2018-11" db="EMBL/GenBank/DDBJ databases">
        <authorList>
            <person name="Lopez-Roques C."/>
            <person name="Donnadieu C."/>
            <person name="Bouchez O."/>
            <person name="Klopp C."/>
            <person name="Cabau C."/>
            <person name="Zahm M."/>
        </authorList>
    </citation>
    <scope>NUCLEOTIDE SEQUENCE [LARGE SCALE GENOMIC DNA]</scope>
    <source>
        <strain evidence="1">RS831</strain>
        <tissue evidence="1">Whole body</tissue>
    </source>
</reference>
<protein>
    <submittedName>
        <fullName evidence="1">Uncharacterized protein</fullName>
    </submittedName>
</protein>
<evidence type="ECO:0000313" key="2">
    <source>
        <dbReference type="Proteomes" id="UP000283210"/>
    </source>
</evidence>
<accession>A0A3S2MDW6</accession>
<organism evidence="1 2">
    <name type="scientific">Oryzias javanicus</name>
    <name type="common">Javanese ricefish</name>
    <name type="synonym">Aplocheilus javanicus</name>
    <dbReference type="NCBI Taxonomy" id="123683"/>
    <lineage>
        <taxon>Eukaryota</taxon>
        <taxon>Metazoa</taxon>
        <taxon>Chordata</taxon>
        <taxon>Craniata</taxon>
        <taxon>Vertebrata</taxon>
        <taxon>Euteleostomi</taxon>
        <taxon>Actinopterygii</taxon>
        <taxon>Neopterygii</taxon>
        <taxon>Teleostei</taxon>
        <taxon>Neoteleostei</taxon>
        <taxon>Acanthomorphata</taxon>
        <taxon>Ovalentaria</taxon>
        <taxon>Atherinomorphae</taxon>
        <taxon>Beloniformes</taxon>
        <taxon>Adrianichthyidae</taxon>
        <taxon>Oryziinae</taxon>
        <taxon>Oryzias</taxon>
    </lineage>
</organism>
<reference evidence="1 2" key="2">
    <citation type="submission" date="2019-01" db="EMBL/GenBank/DDBJ databases">
        <title>A chromosome length genome reference of the Java medaka (oryzias javanicus).</title>
        <authorList>
            <person name="Herpin A."/>
            <person name="Takehana Y."/>
            <person name="Naruse K."/>
            <person name="Ansai S."/>
            <person name="Kawaguchi M."/>
        </authorList>
    </citation>
    <scope>NUCLEOTIDE SEQUENCE [LARGE SCALE GENOMIC DNA]</scope>
    <source>
        <strain evidence="1">RS831</strain>
        <tissue evidence="1">Whole body</tissue>
    </source>
</reference>
<dbReference type="Proteomes" id="UP000283210">
    <property type="component" value="Chromosome 22"/>
</dbReference>
<evidence type="ECO:0000313" key="1">
    <source>
        <dbReference type="EMBL" id="RVE57275.1"/>
    </source>
</evidence>
<dbReference type="EMBL" id="CM012458">
    <property type="protein sequence ID" value="RVE57275.1"/>
    <property type="molecule type" value="Genomic_DNA"/>
</dbReference>
<dbReference type="AlphaFoldDB" id="A0A3S2MDW6"/>
<keyword evidence="2" id="KW-1185">Reference proteome</keyword>